<evidence type="ECO:0000313" key="6">
    <source>
        <dbReference type="Proteomes" id="UP000530928"/>
    </source>
</evidence>
<name>A0A7W0CIR6_9ACTN</name>
<reference evidence="5 6" key="1">
    <citation type="submission" date="2020-07" db="EMBL/GenBank/DDBJ databases">
        <title>Genomic Encyclopedia of Type Strains, Phase IV (KMG-IV): sequencing the most valuable type-strain genomes for metagenomic binning, comparative biology and taxonomic classification.</title>
        <authorList>
            <person name="Goeker M."/>
        </authorList>
    </citation>
    <scope>NUCLEOTIDE SEQUENCE [LARGE SCALE GENOMIC DNA]</scope>
    <source>
        <strain evidence="5 6">DSM 45533</strain>
    </source>
</reference>
<evidence type="ECO:0000313" key="5">
    <source>
        <dbReference type="EMBL" id="MBA2891972.1"/>
    </source>
</evidence>
<dbReference type="SUPFAM" id="SSF46894">
    <property type="entry name" value="C-terminal effector domain of the bipartite response regulators"/>
    <property type="match status" value="1"/>
</dbReference>
<comment type="caution">
    <text evidence="5">The sequence shown here is derived from an EMBL/GenBank/DDBJ whole genome shotgun (WGS) entry which is preliminary data.</text>
</comment>
<proteinExistence type="predicted"/>
<keyword evidence="3" id="KW-0804">Transcription</keyword>
<dbReference type="InterPro" id="IPR036388">
    <property type="entry name" value="WH-like_DNA-bd_sf"/>
</dbReference>
<dbReference type="Proteomes" id="UP000530928">
    <property type="component" value="Unassembled WGS sequence"/>
</dbReference>
<evidence type="ECO:0000259" key="4">
    <source>
        <dbReference type="PROSITE" id="PS50043"/>
    </source>
</evidence>
<dbReference type="InterPro" id="IPR016032">
    <property type="entry name" value="Sig_transdc_resp-reg_C-effctor"/>
</dbReference>
<evidence type="ECO:0000256" key="3">
    <source>
        <dbReference type="ARBA" id="ARBA00023163"/>
    </source>
</evidence>
<sequence>MMIHLDSLIAGVREGRSGALVLRGERGADDCPQPVDIRVLRCSGVESEMELPFAALQLLLRPLTKDLGLLPEPQREAMKAAFGLARGAVPDRFLIGLATLTLLAEHGPLLCLVDDAQWLDRASTEALVFAARRLDAEGVALVFATRSLERDLLSVLPELRTDDAGADPARLRESYEQQVAALPAPTRRVLLALAAEADLDAVLRATGLTAEALAPAERAGLIEVGADLPAEGGGQPAPSHPRAYRSVIFRHALVRAVTYEGAPFAERVAVHLALAKTADAERRAWHLAAAATGPDEYVAAELEKAAGLAREQAGYAEAGAALERAARLSPDPGERARRLAGAAVLAADSGQSERAVALIEQSARHGELNPELVRLRARIEFEHGSPQEAWRLLLGAGPELVIEAARVAWLVGDVAGLRAARDRVIGDVRELLLTGAVELLAGDPARGLELIRANLGDAGERGLRIGETSLALLEGDYHLARQGLLAVAADLRARGAIGWLPGVLAILAETETLLGGDARPWASEALRMAEDTGQVRHAAHARGLLVFDAAIRGEHAPADGDWAERARALLDLGDGHFDAALERLEALQHRPYALHFLPDQIEAAVRAGHRDRVPLGRFEAWARAANRPWALAAAHRCRALLAERPEEHFEQAVRCADLPWQQARSRLVYGEWLRRERRKNEARAQLREALESFEKAGARPWADHARAELRAAGESVTPAAGDLSAALTPQELQIVRLAATGATNKEIGAQLFLSPKTVGHHLYRAFPKLGVSNRTELARLPIPR</sequence>
<dbReference type="InterPro" id="IPR000792">
    <property type="entry name" value="Tscrpt_reg_LuxR_C"/>
</dbReference>
<dbReference type="AlphaFoldDB" id="A0A7W0CIR6"/>
<keyword evidence="2 5" id="KW-0238">DNA-binding</keyword>
<evidence type="ECO:0000256" key="1">
    <source>
        <dbReference type="ARBA" id="ARBA00023015"/>
    </source>
</evidence>
<dbReference type="SMART" id="SM00421">
    <property type="entry name" value="HTH_LUXR"/>
    <property type="match status" value="1"/>
</dbReference>
<dbReference type="GO" id="GO:0003677">
    <property type="term" value="F:DNA binding"/>
    <property type="evidence" value="ECO:0007669"/>
    <property type="project" value="UniProtKB-KW"/>
</dbReference>
<dbReference type="CDD" id="cd06170">
    <property type="entry name" value="LuxR_C_like"/>
    <property type="match status" value="1"/>
</dbReference>
<protein>
    <submittedName>
        <fullName evidence="5">DNA-binding CsgD family transcriptional regulator/Tfp pilus assembly protein PilF</fullName>
    </submittedName>
</protein>
<dbReference type="PROSITE" id="PS00622">
    <property type="entry name" value="HTH_LUXR_1"/>
    <property type="match status" value="1"/>
</dbReference>
<dbReference type="RefSeq" id="WP_181610716.1">
    <property type="nucleotide sequence ID" value="NZ_BAABAM010000002.1"/>
</dbReference>
<dbReference type="EMBL" id="JACDUR010000003">
    <property type="protein sequence ID" value="MBA2891972.1"/>
    <property type="molecule type" value="Genomic_DNA"/>
</dbReference>
<accession>A0A7W0CIR6</accession>
<gene>
    <name evidence="5" type="ORF">HNR30_003313</name>
</gene>
<dbReference type="Gene3D" id="1.10.10.10">
    <property type="entry name" value="Winged helix-like DNA-binding domain superfamily/Winged helix DNA-binding domain"/>
    <property type="match status" value="1"/>
</dbReference>
<keyword evidence="6" id="KW-1185">Reference proteome</keyword>
<dbReference type="PRINTS" id="PR00038">
    <property type="entry name" value="HTHLUXR"/>
</dbReference>
<dbReference type="PANTHER" id="PTHR44688:SF16">
    <property type="entry name" value="DNA-BINDING TRANSCRIPTIONAL ACTIVATOR DEVR_DOSR"/>
    <property type="match status" value="1"/>
</dbReference>
<evidence type="ECO:0000256" key="2">
    <source>
        <dbReference type="ARBA" id="ARBA00023125"/>
    </source>
</evidence>
<organism evidence="5 6">
    <name type="scientific">Nonomuraea soli</name>
    <dbReference type="NCBI Taxonomy" id="1032476"/>
    <lineage>
        <taxon>Bacteria</taxon>
        <taxon>Bacillati</taxon>
        <taxon>Actinomycetota</taxon>
        <taxon>Actinomycetes</taxon>
        <taxon>Streptosporangiales</taxon>
        <taxon>Streptosporangiaceae</taxon>
        <taxon>Nonomuraea</taxon>
    </lineage>
</organism>
<dbReference type="GO" id="GO:0006355">
    <property type="term" value="P:regulation of DNA-templated transcription"/>
    <property type="evidence" value="ECO:0007669"/>
    <property type="project" value="InterPro"/>
</dbReference>
<dbReference type="PROSITE" id="PS50043">
    <property type="entry name" value="HTH_LUXR_2"/>
    <property type="match status" value="1"/>
</dbReference>
<feature type="domain" description="HTH luxR-type" evidence="4">
    <location>
        <begin position="720"/>
        <end position="784"/>
    </location>
</feature>
<keyword evidence="1" id="KW-0805">Transcription regulation</keyword>
<dbReference type="Pfam" id="PF00196">
    <property type="entry name" value="GerE"/>
    <property type="match status" value="1"/>
</dbReference>
<dbReference type="PANTHER" id="PTHR44688">
    <property type="entry name" value="DNA-BINDING TRANSCRIPTIONAL ACTIVATOR DEVR_DOSR"/>
    <property type="match status" value="1"/>
</dbReference>